<keyword evidence="1" id="KW-0472">Membrane</keyword>
<sequence>MKEALKKYNLPIVFVITYVFGCVFAMLCQNTAGEVIMNLLIFALIVLVIYAIIFNYVMYSKMSFGQNFLYILFSSIIYIFGLIFVMILSAVIGDSINNSNDDFGFLLMMFGTSFTMGIFFAYLIPIVPSAIVKLLCGHEKK</sequence>
<protein>
    <submittedName>
        <fullName evidence="2">Predicted membrane protein</fullName>
    </submittedName>
</protein>
<proteinExistence type="predicted"/>
<evidence type="ECO:0000313" key="2">
    <source>
        <dbReference type="EMBL" id="AAK78593.1"/>
    </source>
</evidence>
<feature type="transmembrane region" description="Helical" evidence="1">
    <location>
        <begin position="38"/>
        <end position="57"/>
    </location>
</feature>
<keyword evidence="3" id="KW-1185">Reference proteome</keyword>
<keyword evidence="1" id="KW-1133">Transmembrane helix</keyword>
<dbReference type="OrthoDB" id="9966063at2"/>
<accession>Q97LE6</accession>
<organism evidence="2 3">
    <name type="scientific">Clostridium acetobutylicum (strain ATCC 824 / DSM 792 / JCM 1419 / IAM 19013 / LMG 5710 / NBRC 13948 / NRRL B-527 / VKM B-1787 / 2291 / W)</name>
    <dbReference type="NCBI Taxonomy" id="272562"/>
    <lineage>
        <taxon>Bacteria</taxon>
        <taxon>Bacillati</taxon>
        <taxon>Bacillota</taxon>
        <taxon>Clostridia</taxon>
        <taxon>Eubacteriales</taxon>
        <taxon>Clostridiaceae</taxon>
        <taxon>Clostridium</taxon>
    </lineage>
</organism>
<dbReference type="KEGG" id="cac:CA_C0616"/>
<dbReference type="HOGENOM" id="CLU_1821972_0_0_9"/>
<dbReference type="STRING" id="272562.CA_C0616"/>
<dbReference type="PATRIC" id="fig|272562.8.peg.819"/>
<dbReference type="AlphaFoldDB" id="Q97LE6"/>
<reference evidence="2 3" key="1">
    <citation type="journal article" date="2001" name="J. Bacteriol.">
        <title>Genome sequence and comparative analysis of the solvent-producing bacterium Clostridium acetobutylicum.</title>
        <authorList>
            <person name="Nolling J."/>
            <person name="Breton G."/>
            <person name="Omelchenko M.V."/>
            <person name="Makarova K.S."/>
            <person name="Zeng Q."/>
            <person name="Gibson R."/>
            <person name="Lee H.M."/>
            <person name="Dubois J."/>
            <person name="Qiu D."/>
            <person name="Hitti J."/>
            <person name="Wolf Y.I."/>
            <person name="Tatusov R.L."/>
            <person name="Sabathe F."/>
            <person name="Doucette-Stamm L."/>
            <person name="Soucaille P."/>
            <person name="Daly M.J."/>
            <person name="Bennett G.N."/>
            <person name="Koonin E.V."/>
            <person name="Smith D.R."/>
        </authorList>
    </citation>
    <scope>NUCLEOTIDE SEQUENCE [LARGE SCALE GENOMIC DNA]</scope>
    <source>
        <strain evidence="3">ATCC 824 / DSM 792 / JCM 1419 / LMG 5710 / VKM B-1787</strain>
    </source>
</reference>
<dbReference type="RefSeq" id="WP_010963935.1">
    <property type="nucleotide sequence ID" value="NC_003030.1"/>
</dbReference>
<keyword evidence="1" id="KW-0812">Transmembrane</keyword>
<dbReference type="PIR" id="F96975">
    <property type="entry name" value="F96975"/>
</dbReference>
<feature type="transmembrane region" description="Helical" evidence="1">
    <location>
        <begin position="12"/>
        <end position="32"/>
    </location>
</feature>
<dbReference type="GeneID" id="44997127"/>
<dbReference type="Proteomes" id="UP000000814">
    <property type="component" value="Chromosome"/>
</dbReference>
<evidence type="ECO:0000256" key="1">
    <source>
        <dbReference type="SAM" id="Phobius"/>
    </source>
</evidence>
<dbReference type="EMBL" id="AE001437">
    <property type="protein sequence ID" value="AAK78593.1"/>
    <property type="molecule type" value="Genomic_DNA"/>
</dbReference>
<name>Q97LE6_CLOAB</name>
<gene>
    <name evidence="2" type="ordered locus">CA_C0616</name>
</gene>
<feature type="transmembrane region" description="Helical" evidence="1">
    <location>
        <begin position="104"/>
        <end position="124"/>
    </location>
</feature>
<evidence type="ECO:0000313" key="3">
    <source>
        <dbReference type="Proteomes" id="UP000000814"/>
    </source>
</evidence>
<feature type="transmembrane region" description="Helical" evidence="1">
    <location>
        <begin position="69"/>
        <end position="92"/>
    </location>
</feature>